<keyword evidence="2 5" id="KW-0812">Transmembrane</keyword>
<dbReference type="InterPro" id="IPR000620">
    <property type="entry name" value="EamA_dom"/>
</dbReference>
<feature type="transmembrane region" description="Helical" evidence="5">
    <location>
        <begin position="179"/>
        <end position="198"/>
    </location>
</feature>
<gene>
    <name evidence="7" type="ORF">ABT58_20730</name>
</gene>
<keyword evidence="3 5" id="KW-1133">Transmembrane helix</keyword>
<protein>
    <submittedName>
        <fullName evidence="7">Membrane protein</fullName>
    </submittedName>
</protein>
<feature type="transmembrane region" description="Helical" evidence="5">
    <location>
        <begin position="92"/>
        <end position="109"/>
    </location>
</feature>
<feature type="transmembrane region" description="Helical" evidence="5">
    <location>
        <begin position="39"/>
        <end position="57"/>
    </location>
</feature>
<dbReference type="EMBL" id="LDOV01000042">
    <property type="protein sequence ID" value="KLU98844.1"/>
    <property type="molecule type" value="Genomic_DNA"/>
</dbReference>
<dbReference type="RefSeq" id="WP_047876351.1">
    <property type="nucleotide sequence ID" value="NZ_BMYC01000029.1"/>
</dbReference>
<feature type="domain" description="EamA" evidence="6">
    <location>
        <begin position="149"/>
        <end position="289"/>
    </location>
</feature>
<dbReference type="GO" id="GO:0016020">
    <property type="term" value="C:membrane"/>
    <property type="evidence" value="ECO:0007669"/>
    <property type="project" value="UniProtKB-SubCell"/>
</dbReference>
<evidence type="ECO:0000256" key="3">
    <source>
        <dbReference type="ARBA" id="ARBA00022989"/>
    </source>
</evidence>
<comment type="caution">
    <text evidence="7">The sequence shown here is derived from an EMBL/GenBank/DDBJ whole genome shotgun (WGS) entry which is preliminary data.</text>
</comment>
<evidence type="ECO:0000313" key="7">
    <source>
        <dbReference type="EMBL" id="KLU98844.1"/>
    </source>
</evidence>
<evidence type="ECO:0000256" key="5">
    <source>
        <dbReference type="SAM" id="Phobius"/>
    </source>
</evidence>
<feature type="transmembrane region" description="Helical" evidence="5">
    <location>
        <begin position="241"/>
        <end position="264"/>
    </location>
</feature>
<evidence type="ECO:0000259" key="6">
    <source>
        <dbReference type="Pfam" id="PF00892"/>
    </source>
</evidence>
<sequence>MPSDLRAVIFMLISTFSLSLNGLMGKVLSQSFSTDVLGFLRFFLPALIMLGILAYQGWAFPTRDTARPIIIRALCVVGSQMCFLYALTTLTLVESVVLFSTGPLFIPVLEKLLYRTPLKGITLFCLGMTFCGVILQAGGTGDIAMRPELLTGLAAGLFNALSQVTLFKGAKSGLPPAAVNGWCFLLAALIIAPFASLTVSQQGDLMLPDAPLTTAAIITGVTVLALSIASTQMFRVMAYKLAHSGSQLSPLIFTNLVFAFIWQISFFNDTLSQTKILGIGLIVLATLINTFVPRWQAKQTQRMA</sequence>
<feature type="transmembrane region" description="Helical" evidence="5">
    <location>
        <begin position="210"/>
        <end position="229"/>
    </location>
</feature>
<dbReference type="PATRIC" id="fig|754436.4.peg.4365"/>
<dbReference type="InterPro" id="IPR037185">
    <property type="entry name" value="EmrE-like"/>
</dbReference>
<evidence type="ECO:0000313" key="8">
    <source>
        <dbReference type="Proteomes" id="UP000036426"/>
    </source>
</evidence>
<dbReference type="Pfam" id="PF00892">
    <property type="entry name" value="EamA"/>
    <property type="match status" value="2"/>
</dbReference>
<name>A0A0J1GGK8_9GAMM</name>
<accession>A0A0J1GGK8</accession>
<feature type="domain" description="EamA" evidence="6">
    <location>
        <begin position="6"/>
        <end position="135"/>
    </location>
</feature>
<feature type="transmembrane region" description="Helical" evidence="5">
    <location>
        <begin position="276"/>
        <end position="295"/>
    </location>
</feature>
<proteinExistence type="predicted"/>
<dbReference type="PANTHER" id="PTHR22911:SF6">
    <property type="entry name" value="SOLUTE CARRIER FAMILY 35 MEMBER G1"/>
    <property type="match status" value="1"/>
</dbReference>
<keyword evidence="4 5" id="KW-0472">Membrane</keyword>
<organism evidence="7 8">
    <name type="scientific">Photobacterium aphoticum</name>
    <dbReference type="NCBI Taxonomy" id="754436"/>
    <lineage>
        <taxon>Bacteria</taxon>
        <taxon>Pseudomonadati</taxon>
        <taxon>Pseudomonadota</taxon>
        <taxon>Gammaproteobacteria</taxon>
        <taxon>Vibrionales</taxon>
        <taxon>Vibrionaceae</taxon>
        <taxon>Photobacterium</taxon>
    </lineage>
</organism>
<keyword evidence="8" id="KW-1185">Reference proteome</keyword>
<dbReference type="PANTHER" id="PTHR22911">
    <property type="entry name" value="ACYL-MALONYL CONDENSING ENZYME-RELATED"/>
    <property type="match status" value="1"/>
</dbReference>
<comment type="subcellular location">
    <subcellularLocation>
        <location evidence="1">Membrane</location>
        <topology evidence="1">Multi-pass membrane protein</topology>
    </subcellularLocation>
</comment>
<dbReference type="OrthoDB" id="6019878at2"/>
<reference evidence="7 8" key="1">
    <citation type="submission" date="2015-05" db="EMBL/GenBank/DDBJ databases">
        <title>Photobacterium galathea sp. nov.</title>
        <authorList>
            <person name="Machado H."/>
            <person name="Gram L."/>
        </authorList>
    </citation>
    <scope>NUCLEOTIDE SEQUENCE [LARGE SCALE GENOMIC DNA]</scope>
    <source>
        <strain evidence="7 8">DSM 25995</strain>
    </source>
</reference>
<dbReference type="Proteomes" id="UP000036426">
    <property type="component" value="Unassembled WGS sequence"/>
</dbReference>
<feature type="transmembrane region" description="Helical" evidence="5">
    <location>
        <begin position="121"/>
        <end position="137"/>
    </location>
</feature>
<evidence type="ECO:0000256" key="4">
    <source>
        <dbReference type="ARBA" id="ARBA00023136"/>
    </source>
</evidence>
<dbReference type="AlphaFoldDB" id="A0A0J1GGK8"/>
<evidence type="ECO:0000256" key="2">
    <source>
        <dbReference type="ARBA" id="ARBA00022692"/>
    </source>
</evidence>
<dbReference type="SUPFAM" id="SSF103481">
    <property type="entry name" value="Multidrug resistance efflux transporter EmrE"/>
    <property type="match status" value="2"/>
</dbReference>
<evidence type="ECO:0000256" key="1">
    <source>
        <dbReference type="ARBA" id="ARBA00004141"/>
    </source>
</evidence>